<feature type="transmembrane region" description="Helical" evidence="1">
    <location>
        <begin position="66"/>
        <end position="86"/>
    </location>
</feature>
<feature type="transmembrane region" description="Helical" evidence="1">
    <location>
        <begin position="324"/>
        <end position="348"/>
    </location>
</feature>
<dbReference type="HOGENOM" id="CLU_008142_4_2_1"/>
<dbReference type="PANTHER" id="PTHR30540:SF83">
    <property type="entry name" value="K+ POTASSIUM TRANSPORTER"/>
    <property type="match status" value="1"/>
</dbReference>
<dbReference type="OMA" id="MLLLWKW"/>
<protein>
    <recommendedName>
        <fullName evidence="2">K+ potassium transporter integral membrane domain-containing protein</fullName>
    </recommendedName>
</protein>
<dbReference type="STRING" id="2903.R1B905"/>
<feature type="transmembrane region" description="Helical" evidence="1">
    <location>
        <begin position="460"/>
        <end position="480"/>
    </location>
</feature>
<dbReference type="InterPro" id="IPR003855">
    <property type="entry name" value="K+_transporter"/>
</dbReference>
<evidence type="ECO:0000259" key="2">
    <source>
        <dbReference type="Pfam" id="PF02705"/>
    </source>
</evidence>
<evidence type="ECO:0000313" key="3">
    <source>
        <dbReference type="EnsemblProtists" id="EOD06148"/>
    </source>
</evidence>
<keyword evidence="4" id="KW-1185">Reference proteome</keyword>
<dbReference type="PANTHER" id="PTHR30540">
    <property type="entry name" value="OSMOTIC STRESS POTASSIUM TRANSPORTER"/>
    <property type="match status" value="1"/>
</dbReference>
<feature type="transmembrane region" description="Helical" evidence="1">
    <location>
        <begin position="400"/>
        <end position="422"/>
    </location>
</feature>
<feature type="transmembrane region" description="Helical" evidence="1">
    <location>
        <begin position="429"/>
        <end position="448"/>
    </location>
</feature>
<dbReference type="PaxDb" id="2903-EOD06148"/>
<feature type="transmembrane region" description="Helical" evidence="1">
    <location>
        <begin position="167"/>
        <end position="183"/>
    </location>
</feature>
<accession>A0A0D3I4G3</accession>
<keyword evidence="1" id="KW-0472">Membrane</keyword>
<dbReference type="InterPro" id="IPR053951">
    <property type="entry name" value="K_trans_N"/>
</dbReference>
<dbReference type="AlphaFoldDB" id="A0A0D3I4G3"/>
<dbReference type="GeneID" id="17252253"/>
<sequence length="491" mass="52295">MGGDLAEPLVGRRFSPSKRQRGVGHFAVLTLGATGVVFGDIGTSPLYVFQSIYNEQLHAQPSEADIVGTFACIFWAMSFIVCVKYVGIVMRVNHHGEGGTFALLQTILSGSPTPLGPRAKATVTFVAMLGCSLLLGDGAITPAMSVLGALEGLPLESLPRMPISPEAVRTLIAALVIVGIFSVQRHGSRVIGLVAGPVMVLWFLTIGGLGVRSITLHPAAAARVAEGFHPRALYTFFAVGRYRGVDAWRSLGGVVLCVTGAEALYADMAHFGAAPITATWLALVYPSLVIQYAGQATHLIAHASEWAETHPFYSAVPSTLQWPVLGLATLAACIASQALISGVFTLLAQAHALEFIPRIRVLHTSEKEKGQVYIPEAGRLLGLVCVTLVLAFRSTDRLSAAYGIAVTGDALVTTCLLSVVVWRVWGWRLLPWAVLLAPLCCVDVLFWTSNLVKLGTGVGGWMPVLLAASACLAMHTHYWGRLREKKGLARA</sequence>
<evidence type="ECO:0000256" key="1">
    <source>
        <dbReference type="SAM" id="Phobius"/>
    </source>
</evidence>
<dbReference type="Proteomes" id="UP000013827">
    <property type="component" value="Unassembled WGS sequence"/>
</dbReference>
<feature type="transmembrane region" description="Helical" evidence="1">
    <location>
        <begin position="190"/>
        <end position="211"/>
    </location>
</feature>
<name>A0A0D3I4G3_EMIH1</name>
<dbReference type="Pfam" id="PF02705">
    <property type="entry name" value="K_trans"/>
    <property type="match status" value="1"/>
</dbReference>
<reference evidence="3" key="2">
    <citation type="submission" date="2024-10" db="UniProtKB">
        <authorList>
            <consortium name="EnsemblProtists"/>
        </authorList>
    </citation>
    <scope>IDENTIFICATION</scope>
</reference>
<reference evidence="4" key="1">
    <citation type="journal article" date="2013" name="Nature">
        <title>Pan genome of the phytoplankton Emiliania underpins its global distribution.</title>
        <authorList>
            <person name="Read B.A."/>
            <person name="Kegel J."/>
            <person name="Klute M.J."/>
            <person name="Kuo A."/>
            <person name="Lefebvre S.C."/>
            <person name="Maumus F."/>
            <person name="Mayer C."/>
            <person name="Miller J."/>
            <person name="Monier A."/>
            <person name="Salamov A."/>
            <person name="Young J."/>
            <person name="Aguilar M."/>
            <person name="Claverie J.M."/>
            <person name="Frickenhaus S."/>
            <person name="Gonzalez K."/>
            <person name="Herman E.K."/>
            <person name="Lin Y.C."/>
            <person name="Napier J."/>
            <person name="Ogata H."/>
            <person name="Sarno A.F."/>
            <person name="Shmutz J."/>
            <person name="Schroeder D."/>
            <person name="de Vargas C."/>
            <person name="Verret F."/>
            <person name="von Dassow P."/>
            <person name="Valentin K."/>
            <person name="Van de Peer Y."/>
            <person name="Wheeler G."/>
            <person name="Dacks J.B."/>
            <person name="Delwiche C.F."/>
            <person name="Dyhrman S.T."/>
            <person name="Glockner G."/>
            <person name="John U."/>
            <person name="Richards T."/>
            <person name="Worden A.Z."/>
            <person name="Zhang X."/>
            <person name="Grigoriev I.V."/>
            <person name="Allen A.E."/>
            <person name="Bidle K."/>
            <person name="Borodovsky M."/>
            <person name="Bowler C."/>
            <person name="Brownlee C."/>
            <person name="Cock J.M."/>
            <person name="Elias M."/>
            <person name="Gladyshev V.N."/>
            <person name="Groth M."/>
            <person name="Guda C."/>
            <person name="Hadaegh A."/>
            <person name="Iglesias-Rodriguez M.D."/>
            <person name="Jenkins J."/>
            <person name="Jones B.M."/>
            <person name="Lawson T."/>
            <person name="Leese F."/>
            <person name="Lindquist E."/>
            <person name="Lobanov A."/>
            <person name="Lomsadze A."/>
            <person name="Malik S.B."/>
            <person name="Marsh M.E."/>
            <person name="Mackinder L."/>
            <person name="Mock T."/>
            <person name="Mueller-Roeber B."/>
            <person name="Pagarete A."/>
            <person name="Parker M."/>
            <person name="Probert I."/>
            <person name="Quesneville H."/>
            <person name="Raines C."/>
            <person name="Rensing S.A."/>
            <person name="Riano-Pachon D.M."/>
            <person name="Richier S."/>
            <person name="Rokitta S."/>
            <person name="Shiraiwa Y."/>
            <person name="Soanes D.M."/>
            <person name="van der Giezen M."/>
            <person name="Wahlund T.M."/>
            <person name="Williams B."/>
            <person name="Wilson W."/>
            <person name="Wolfe G."/>
            <person name="Wurch L.L."/>
        </authorList>
    </citation>
    <scope>NUCLEOTIDE SEQUENCE</scope>
</reference>
<feature type="transmembrane region" description="Helical" evidence="1">
    <location>
        <begin position="125"/>
        <end position="147"/>
    </location>
</feature>
<keyword evidence="1" id="KW-0812">Transmembrane</keyword>
<dbReference type="eggNOG" id="ENOG502QPSA">
    <property type="taxonomic scope" value="Eukaryota"/>
</dbReference>
<dbReference type="GO" id="GO:0016020">
    <property type="term" value="C:membrane"/>
    <property type="evidence" value="ECO:0007669"/>
    <property type="project" value="InterPro"/>
</dbReference>
<dbReference type="RefSeq" id="XP_005758577.1">
    <property type="nucleotide sequence ID" value="XM_005758520.1"/>
</dbReference>
<evidence type="ECO:0000313" key="4">
    <source>
        <dbReference type="Proteomes" id="UP000013827"/>
    </source>
</evidence>
<dbReference type="KEGG" id="ehx:EMIHUDRAFT_68799"/>
<dbReference type="EnsemblProtists" id="EOD06148">
    <property type="protein sequence ID" value="EOD06148"/>
    <property type="gene ID" value="EMIHUDRAFT_68799"/>
</dbReference>
<organism evidence="3 4">
    <name type="scientific">Emiliania huxleyi (strain CCMP1516)</name>
    <dbReference type="NCBI Taxonomy" id="280463"/>
    <lineage>
        <taxon>Eukaryota</taxon>
        <taxon>Haptista</taxon>
        <taxon>Haptophyta</taxon>
        <taxon>Prymnesiophyceae</taxon>
        <taxon>Isochrysidales</taxon>
        <taxon>Noelaerhabdaceae</taxon>
        <taxon>Emiliania</taxon>
    </lineage>
</organism>
<feature type="domain" description="K+ potassium transporter integral membrane" evidence="2">
    <location>
        <begin position="30"/>
        <end position="484"/>
    </location>
</feature>
<feature type="transmembrane region" description="Helical" evidence="1">
    <location>
        <begin position="22"/>
        <end position="46"/>
    </location>
</feature>
<proteinExistence type="predicted"/>
<keyword evidence="1" id="KW-1133">Transmembrane helix</keyword>
<dbReference type="GO" id="GO:0015079">
    <property type="term" value="F:potassium ion transmembrane transporter activity"/>
    <property type="evidence" value="ECO:0007669"/>
    <property type="project" value="InterPro"/>
</dbReference>